<evidence type="ECO:0000256" key="4">
    <source>
        <dbReference type="SAM" id="SignalP"/>
    </source>
</evidence>
<feature type="chain" id="PRO_5045782303" evidence="4">
    <location>
        <begin position="23"/>
        <end position="148"/>
    </location>
</feature>
<feature type="signal peptide" evidence="4">
    <location>
        <begin position="1"/>
        <end position="22"/>
    </location>
</feature>
<keyword evidence="4" id="KW-0732">Signal</keyword>
<protein>
    <submittedName>
        <fullName evidence="6">Solute carrier organic anion transporter family member 4A1</fullName>
    </submittedName>
</protein>
<dbReference type="Pfam" id="PF03137">
    <property type="entry name" value="OATP"/>
    <property type="match status" value="1"/>
</dbReference>
<dbReference type="InterPro" id="IPR004156">
    <property type="entry name" value="OATP"/>
</dbReference>
<keyword evidence="5" id="KW-1185">Reference proteome</keyword>
<keyword evidence="3" id="KW-0472">Membrane</keyword>
<gene>
    <name evidence="6" type="primary">LOC106012692</name>
</gene>
<dbReference type="RefSeq" id="XP_012941864.1">
    <property type="nucleotide sequence ID" value="XM_013086410.1"/>
</dbReference>
<evidence type="ECO:0000256" key="2">
    <source>
        <dbReference type="SAM" id="MobiDB-lite"/>
    </source>
</evidence>
<name>A0ABM1A6N7_APLCA</name>
<keyword evidence="3" id="KW-1133">Transmembrane helix</keyword>
<dbReference type="Proteomes" id="UP000694888">
    <property type="component" value="Unplaced"/>
</dbReference>
<dbReference type="PANTHER" id="PTHR11388:SF100">
    <property type="entry name" value="SOLUTE CARRIER ORGANIC ANION TRANSPORTER FAMILY MEMBER 4A1"/>
    <property type="match status" value="1"/>
</dbReference>
<evidence type="ECO:0000256" key="1">
    <source>
        <dbReference type="ARBA" id="ARBA00023157"/>
    </source>
</evidence>
<evidence type="ECO:0000256" key="3">
    <source>
        <dbReference type="SAM" id="Phobius"/>
    </source>
</evidence>
<dbReference type="GeneID" id="106012692"/>
<reference evidence="6" key="1">
    <citation type="submission" date="2025-08" db="UniProtKB">
        <authorList>
            <consortium name="RefSeq"/>
        </authorList>
    </citation>
    <scope>IDENTIFICATION</scope>
</reference>
<dbReference type="SUPFAM" id="SSF103473">
    <property type="entry name" value="MFS general substrate transporter"/>
    <property type="match status" value="1"/>
</dbReference>
<dbReference type="PANTHER" id="PTHR11388">
    <property type="entry name" value="ORGANIC ANION TRANSPORTER"/>
    <property type="match status" value="1"/>
</dbReference>
<organism evidence="5 6">
    <name type="scientific">Aplysia californica</name>
    <name type="common">California sea hare</name>
    <dbReference type="NCBI Taxonomy" id="6500"/>
    <lineage>
        <taxon>Eukaryota</taxon>
        <taxon>Metazoa</taxon>
        <taxon>Spiralia</taxon>
        <taxon>Lophotrochozoa</taxon>
        <taxon>Mollusca</taxon>
        <taxon>Gastropoda</taxon>
        <taxon>Heterobranchia</taxon>
        <taxon>Euthyneura</taxon>
        <taxon>Tectipleura</taxon>
        <taxon>Aplysiida</taxon>
        <taxon>Aplysioidea</taxon>
        <taxon>Aplysiidae</taxon>
        <taxon>Aplysia</taxon>
    </lineage>
</organism>
<accession>A0ABM1A6N7</accession>
<keyword evidence="1" id="KW-1015">Disulfide bond</keyword>
<feature type="transmembrane region" description="Helical" evidence="3">
    <location>
        <begin position="87"/>
        <end position="109"/>
    </location>
</feature>
<feature type="compositionally biased region" description="Polar residues" evidence="2">
    <location>
        <begin position="127"/>
        <end position="140"/>
    </location>
</feature>
<sequence length="148" mass="16367">MVFFSIMIVLVFLTSMPSLTVTLRCVPDHQRSFGLGIQWIVARCLGSIPGPILFGKMFDLACLVWQKRCDGEGSCFFYDNHNMSVNLLILSIIFSIVAAVAFFLANFFYKVNPQSEDMHLEATAPSSHHCSQNTLTTTAGSEPPTPTV</sequence>
<keyword evidence="3" id="KW-0812">Transmembrane</keyword>
<proteinExistence type="predicted"/>
<feature type="region of interest" description="Disordered" evidence="2">
    <location>
        <begin position="127"/>
        <end position="148"/>
    </location>
</feature>
<evidence type="ECO:0000313" key="6">
    <source>
        <dbReference type="RefSeq" id="XP_012941864.1"/>
    </source>
</evidence>
<dbReference type="InterPro" id="IPR036259">
    <property type="entry name" value="MFS_trans_sf"/>
</dbReference>
<evidence type="ECO:0000313" key="5">
    <source>
        <dbReference type="Proteomes" id="UP000694888"/>
    </source>
</evidence>